<sequence>MGIPINEITAEAFADLGGQALALLREDGPPLPLRLCAVRTHVVLGPRAAPPFSAILSAPDGARLGQGMYTLRHPGLGDLALFLVPVGPQADGPGYEVVFN</sequence>
<reference evidence="2" key="1">
    <citation type="submission" date="2022-04" db="EMBL/GenBank/DDBJ databases">
        <title>Lysobacter sp. CAU 1642 isolated from sea sand.</title>
        <authorList>
            <person name="Kim W."/>
        </authorList>
    </citation>
    <scope>NUCLEOTIDE SEQUENCE</scope>
    <source>
        <strain evidence="2">CAU 1642</strain>
    </source>
</reference>
<evidence type="ECO:0000259" key="1">
    <source>
        <dbReference type="Pfam" id="PF21880"/>
    </source>
</evidence>
<dbReference type="Pfam" id="PF21880">
    <property type="entry name" value="DUF6916"/>
    <property type="match status" value="1"/>
</dbReference>
<proteinExistence type="predicted"/>
<feature type="domain" description="DUF6916" evidence="1">
    <location>
        <begin position="8"/>
        <end position="99"/>
    </location>
</feature>
<protein>
    <recommendedName>
        <fullName evidence="1">DUF6916 domain-containing protein</fullName>
    </recommendedName>
</protein>
<gene>
    <name evidence="2" type="ORF">M0G41_14955</name>
</gene>
<accession>A0ABT0GKA5</accession>
<dbReference type="InterPro" id="IPR054209">
    <property type="entry name" value="DUF6916"/>
</dbReference>
<evidence type="ECO:0000313" key="2">
    <source>
        <dbReference type="EMBL" id="MCK7594966.1"/>
    </source>
</evidence>
<keyword evidence="3" id="KW-1185">Reference proteome</keyword>
<comment type="caution">
    <text evidence="2">The sequence shown here is derived from an EMBL/GenBank/DDBJ whole genome shotgun (WGS) entry which is preliminary data.</text>
</comment>
<dbReference type="RefSeq" id="WP_248210673.1">
    <property type="nucleotide sequence ID" value="NZ_JALNMH010000012.1"/>
</dbReference>
<dbReference type="EMBL" id="JALNMH010000012">
    <property type="protein sequence ID" value="MCK7594966.1"/>
    <property type="molecule type" value="Genomic_DNA"/>
</dbReference>
<organism evidence="2 3">
    <name type="scientific">Pseudomarimonas salicorniae</name>
    <dbReference type="NCBI Taxonomy" id="2933270"/>
    <lineage>
        <taxon>Bacteria</taxon>
        <taxon>Pseudomonadati</taxon>
        <taxon>Pseudomonadota</taxon>
        <taxon>Gammaproteobacteria</taxon>
        <taxon>Lysobacterales</taxon>
        <taxon>Lysobacteraceae</taxon>
        <taxon>Pseudomarimonas</taxon>
    </lineage>
</organism>
<name>A0ABT0GKA5_9GAMM</name>
<dbReference type="Proteomes" id="UP001431449">
    <property type="component" value="Unassembled WGS sequence"/>
</dbReference>
<evidence type="ECO:0000313" key="3">
    <source>
        <dbReference type="Proteomes" id="UP001431449"/>
    </source>
</evidence>